<sequence length="58" mass="6316">MAYMMGNTQCLGDETSSLVKKSVINIAHGFSRQNCRSPSTAQGVPRTSLIEVGMSYYV</sequence>
<evidence type="ECO:0000313" key="1">
    <source>
        <dbReference type="EMBL" id="KAI9401124.1"/>
    </source>
</evidence>
<name>A0ACC0THR4_POPTR</name>
<dbReference type="Proteomes" id="UP000006729">
    <property type="component" value="Chromosome 1"/>
</dbReference>
<gene>
    <name evidence="1" type="ORF">POPTR_001G082267v4</name>
</gene>
<comment type="caution">
    <text evidence="1">The sequence shown here is derived from an EMBL/GenBank/DDBJ whole genome shotgun (WGS) entry which is preliminary data.</text>
</comment>
<dbReference type="EMBL" id="CM009290">
    <property type="protein sequence ID" value="KAI9401124.1"/>
    <property type="molecule type" value="Genomic_DNA"/>
</dbReference>
<protein>
    <submittedName>
        <fullName evidence="1">Uncharacterized protein</fullName>
    </submittedName>
</protein>
<evidence type="ECO:0000313" key="2">
    <source>
        <dbReference type="Proteomes" id="UP000006729"/>
    </source>
</evidence>
<keyword evidence="2" id="KW-1185">Reference proteome</keyword>
<proteinExistence type="predicted"/>
<accession>A0ACC0THR4</accession>
<organism evidence="1 2">
    <name type="scientific">Populus trichocarpa</name>
    <name type="common">Western balsam poplar</name>
    <name type="synonym">Populus balsamifera subsp. trichocarpa</name>
    <dbReference type="NCBI Taxonomy" id="3694"/>
    <lineage>
        <taxon>Eukaryota</taxon>
        <taxon>Viridiplantae</taxon>
        <taxon>Streptophyta</taxon>
        <taxon>Embryophyta</taxon>
        <taxon>Tracheophyta</taxon>
        <taxon>Spermatophyta</taxon>
        <taxon>Magnoliopsida</taxon>
        <taxon>eudicotyledons</taxon>
        <taxon>Gunneridae</taxon>
        <taxon>Pentapetalae</taxon>
        <taxon>rosids</taxon>
        <taxon>fabids</taxon>
        <taxon>Malpighiales</taxon>
        <taxon>Salicaceae</taxon>
        <taxon>Saliceae</taxon>
        <taxon>Populus</taxon>
    </lineage>
</organism>
<reference evidence="1 2" key="1">
    <citation type="journal article" date="2006" name="Science">
        <title>The genome of black cottonwood, Populus trichocarpa (Torr. &amp; Gray).</title>
        <authorList>
            <person name="Tuskan G.A."/>
            <person name="Difazio S."/>
            <person name="Jansson S."/>
            <person name="Bohlmann J."/>
            <person name="Grigoriev I."/>
            <person name="Hellsten U."/>
            <person name="Putnam N."/>
            <person name="Ralph S."/>
            <person name="Rombauts S."/>
            <person name="Salamov A."/>
            <person name="Schein J."/>
            <person name="Sterck L."/>
            <person name="Aerts A."/>
            <person name="Bhalerao R.R."/>
            <person name="Bhalerao R.P."/>
            <person name="Blaudez D."/>
            <person name="Boerjan W."/>
            <person name="Brun A."/>
            <person name="Brunner A."/>
            <person name="Busov V."/>
            <person name="Campbell M."/>
            <person name="Carlson J."/>
            <person name="Chalot M."/>
            <person name="Chapman J."/>
            <person name="Chen G.L."/>
            <person name="Cooper D."/>
            <person name="Coutinho P.M."/>
            <person name="Couturier J."/>
            <person name="Covert S."/>
            <person name="Cronk Q."/>
            <person name="Cunningham R."/>
            <person name="Davis J."/>
            <person name="Degroeve S."/>
            <person name="Dejardin A."/>
            <person name="Depamphilis C."/>
            <person name="Detter J."/>
            <person name="Dirks B."/>
            <person name="Dubchak I."/>
            <person name="Duplessis S."/>
            <person name="Ehlting J."/>
            <person name="Ellis B."/>
            <person name="Gendler K."/>
            <person name="Goodstein D."/>
            <person name="Gribskov M."/>
            <person name="Grimwood J."/>
            <person name="Groover A."/>
            <person name="Gunter L."/>
            <person name="Hamberger B."/>
            <person name="Heinze B."/>
            <person name="Helariutta Y."/>
            <person name="Henrissat B."/>
            <person name="Holligan D."/>
            <person name="Holt R."/>
            <person name="Huang W."/>
            <person name="Islam-Faridi N."/>
            <person name="Jones S."/>
            <person name="Jones-Rhoades M."/>
            <person name="Jorgensen R."/>
            <person name="Joshi C."/>
            <person name="Kangasjarvi J."/>
            <person name="Karlsson J."/>
            <person name="Kelleher C."/>
            <person name="Kirkpatrick R."/>
            <person name="Kirst M."/>
            <person name="Kohler A."/>
            <person name="Kalluri U."/>
            <person name="Larimer F."/>
            <person name="Leebens-Mack J."/>
            <person name="Leple J.C."/>
            <person name="Locascio P."/>
            <person name="Lou Y."/>
            <person name="Lucas S."/>
            <person name="Martin F."/>
            <person name="Montanini B."/>
            <person name="Napoli C."/>
            <person name="Nelson D.R."/>
            <person name="Nelson C."/>
            <person name="Nieminen K."/>
            <person name="Nilsson O."/>
            <person name="Pereda V."/>
            <person name="Peter G."/>
            <person name="Philippe R."/>
            <person name="Pilate G."/>
            <person name="Poliakov A."/>
            <person name="Razumovskaya J."/>
            <person name="Richardson P."/>
            <person name="Rinaldi C."/>
            <person name="Ritland K."/>
            <person name="Rouze P."/>
            <person name="Ryaboy D."/>
            <person name="Schmutz J."/>
            <person name="Schrader J."/>
            <person name="Segerman B."/>
            <person name="Shin H."/>
            <person name="Siddiqui A."/>
            <person name="Sterky F."/>
            <person name="Terry A."/>
            <person name="Tsai C.J."/>
            <person name="Uberbacher E."/>
            <person name="Unneberg P."/>
            <person name="Vahala J."/>
            <person name="Wall K."/>
            <person name="Wessler S."/>
            <person name="Yang G."/>
            <person name="Yin T."/>
            <person name="Douglas C."/>
            <person name="Marra M."/>
            <person name="Sandberg G."/>
            <person name="Van de Peer Y."/>
            <person name="Rokhsar D."/>
        </authorList>
    </citation>
    <scope>NUCLEOTIDE SEQUENCE [LARGE SCALE GENOMIC DNA]</scope>
    <source>
        <strain evidence="2">cv. Nisqually</strain>
    </source>
</reference>